<gene>
    <name evidence="7" type="primary">murD</name>
    <name evidence="11" type="ORF">OMM_02994</name>
</gene>
<evidence type="ECO:0000256" key="3">
    <source>
        <dbReference type="ARBA" id="ARBA00022490"/>
    </source>
</evidence>
<keyword evidence="3 7" id="KW-0963">Cytoplasm</keyword>
<dbReference type="HAMAP" id="MF_00639">
    <property type="entry name" value="MurD"/>
    <property type="match status" value="1"/>
</dbReference>
<organism evidence="11 12">
    <name type="scientific">Candidatus Magnetoglobus multicellularis str. Araruama</name>
    <dbReference type="NCBI Taxonomy" id="890399"/>
    <lineage>
        <taxon>Bacteria</taxon>
        <taxon>Pseudomonadati</taxon>
        <taxon>Thermodesulfobacteriota</taxon>
        <taxon>Desulfobacteria</taxon>
        <taxon>Desulfobacterales</taxon>
        <taxon>Desulfobacteraceae</taxon>
        <taxon>Candidatus Magnetoglobus</taxon>
    </lineage>
</organism>
<dbReference type="SUPFAM" id="SSF53244">
    <property type="entry name" value="MurD-like peptide ligases, peptide-binding domain"/>
    <property type="match status" value="1"/>
</dbReference>
<dbReference type="EMBL" id="ATBP01000371">
    <property type="protein sequence ID" value="ETR70782.1"/>
    <property type="molecule type" value="Genomic_DNA"/>
</dbReference>
<keyword evidence="7 8" id="KW-0132">Cell division</keyword>
<dbReference type="InterPro" id="IPR004101">
    <property type="entry name" value="Mur_ligase_C"/>
</dbReference>
<dbReference type="PANTHER" id="PTHR43692:SF1">
    <property type="entry name" value="UDP-N-ACETYLMURAMOYLALANINE--D-GLUTAMATE LIGASE"/>
    <property type="match status" value="1"/>
</dbReference>
<dbReference type="SUPFAM" id="SSF53623">
    <property type="entry name" value="MurD-like peptide ligases, catalytic domain"/>
    <property type="match status" value="1"/>
</dbReference>
<proteinExistence type="inferred from homology"/>
<dbReference type="InterPro" id="IPR036615">
    <property type="entry name" value="Mur_ligase_C_dom_sf"/>
</dbReference>
<comment type="caution">
    <text evidence="11">The sequence shown here is derived from an EMBL/GenBank/DDBJ whole genome shotgun (WGS) entry which is preliminary data.</text>
</comment>
<evidence type="ECO:0000256" key="7">
    <source>
        <dbReference type="HAMAP-Rule" id="MF_00639"/>
    </source>
</evidence>
<feature type="binding site" evidence="7">
    <location>
        <begin position="122"/>
        <end position="128"/>
    </location>
    <ligand>
        <name>ATP</name>
        <dbReference type="ChEBI" id="CHEBI:30616"/>
    </ligand>
</feature>
<dbReference type="Pfam" id="PF02875">
    <property type="entry name" value="Mur_ligase_C"/>
    <property type="match status" value="1"/>
</dbReference>
<protein>
    <recommendedName>
        <fullName evidence="7 8">UDP-N-acetylmuramoylalanine--D-glutamate ligase</fullName>
        <ecNumber evidence="7 8">6.3.2.9</ecNumber>
    </recommendedName>
    <alternativeName>
        <fullName evidence="7">D-glutamic acid-adding enzyme</fullName>
    </alternativeName>
    <alternativeName>
        <fullName evidence="7">UDP-N-acetylmuramoyl-L-alanyl-D-glutamate synthetase</fullName>
    </alternativeName>
</protein>
<reference evidence="12" key="1">
    <citation type="submission" date="2012-11" db="EMBL/GenBank/DDBJ databases">
        <authorList>
            <person name="Lucero-Rivera Y.E."/>
            <person name="Tovar-Ramirez D."/>
        </authorList>
    </citation>
    <scope>NUCLEOTIDE SEQUENCE [LARGE SCALE GENOMIC DNA]</scope>
    <source>
        <strain evidence="12">Araruama</strain>
    </source>
</reference>
<evidence type="ECO:0000256" key="8">
    <source>
        <dbReference type="RuleBase" id="RU003664"/>
    </source>
</evidence>
<evidence type="ECO:0000256" key="4">
    <source>
        <dbReference type="ARBA" id="ARBA00022598"/>
    </source>
</evidence>
<dbReference type="UniPathway" id="UPA00219"/>
<dbReference type="Gene3D" id="3.90.190.20">
    <property type="entry name" value="Mur ligase, C-terminal domain"/>
    <property type="match status" value="1"/>
</dbReference>
<dbReference type="AlphaFoldDB" id="A0A1V1P7A8"/>
<dbReference type="InterPro" id="IPR036565">
    <property type="entry name" value="Mur-like_cat_sf"/>
</dbReference>
<evidence type="ECO:0000256" key="5">
    <source>
        <dbReference type="ARBA" id="ARBA00022741"/>
    </source>
</evidence>
<dbReference type="EC" id="6.3.2.9" evidence="7 8"/>
<keyword evidence="7 8" id="KW-0133">Cell shape</keyword>
<evidence type="ECO:0000313" key="11">
    <source>
        <dbReference type="EMBL" id="ETR70782.1"/>
    </source>
</evidence>
<evidence type="ECO:0000313" key="12">
    <source>
        <dbReference type="Proteomes" id="UP000189670"/>
    </source>
</evidence>
<evidence type="ECO:0000259" key="10">
    <source>
        <dbReference type="Pfam" id="PF08245"/>
    </source>
</evidence>
<evidence type="ECO:0000259" key="9">
    <source>
        <dbReference type="Pfam" id="PF02875"/>
    </source>
</evidence>
<comment type="function">
    <text evidence="7 8">Cell wall formation. Catalyzes the addition of glutamate to the nucleotide precursor UDP-N-acetylmuramoyl-L-alanine (UMA).</text>
</comment>
<keyword evidence="7 8" id="KW-0961">Cell wall biogenesis/degradation</keyword>
<dbReference type="InterPro" id="IPR013221">
    <property type="entry name" value="Mur_ligase_cen"/>
</dbReference>
<evidence type="ECO:0000256" key="2">
    <source>
        <dbReference type="ARBA" id="ARBA00004752"/>
    </source>
</evidence>
<evidence type="ECO:0000256" key="6">
    <source>
        <dbReference type="ARBA" id="ARBA00022840"/>
    </source>
</evidence>
<accession>A0A1V1P7A8</accession>
<dbReference type="GO" id="GO:0008764">
    <property type="term" value="F:UDP-N-acetylmuramoylalanine-D-glutamate ligase activity"/>
    <property type="evidence" value="ECO:0007669"/>
    <property type="project" value="UniProtKB-UniRule"/>
</dbReference>
<dbReference type="PANTHER" id="PTHR43692">
    <property type="entry name" value="UDP-N-ACETYLMURAMOYLALANINE--D-GLUTAMATE LIGASE"/>
    <property type="match status" value="1"/>
</dbReference>
<name>A0A1V1P7A8_9BACT</name>
<comment type="catalytic activity">
    <reaction evidence="7 8">
        <text>UDP-N-acetyl-alpha-D-muramoyl-L-alanine + D-glutamate + ATP = UDP-N-acetyl-alpha-D-muramoyl-L-alanyl-D-glutamate + ADP + phosphate + H(+)</text>
        <dbReference type="Rhea" id="RHEA:16429"/>
        <dbReference type="ChEBI" id="CHEBI:15378"/>
        <dbReference type="ChEBI" id="CHEBI:29986"/>
        <dbReference type="ChEBI" id="CHEBI:30616"/>
        <dbReference type="ChEBI" id="CHEBI:43474"/>
        <dbReference type="ChEBI" id="CHEBI:83898"/>
        <dbReference type="ChEBI" id="CHEBI:83900"/>
        <dbReference type="ChEBI" id="CHEBI:456216"/>
        <dbReference type="EC" id="6.3.2.9"/>
    </reaction>
</comment>
<dbReference type="Proteomes" id="UP000189670">
    <property type="component" value="Unassembled WGS sequence"/>
</dbReference>
<feature type="domain" description="Mur ligase central" evidence="10">
    <location>
        <begin position="120"/>
        <end position="295"/>
    </location>
</feature>
<comment type="pathway">
    <text evidence="2 7 8">Cell wall biogenesis; peptidoglycan biosynthesis.</text>
</comment>
<dbReference type="GO" id="GO:0005737">
    <property type="term" value="C:cytoplasm"/>
    <property type="evidence" value="ECO:0007669"/>
    <property type="project" value="UniProtKB-SubCell"/>
</dbReference>
<evidence type="ECO:0000256" key="1">
    <source>
        <dbReference type="ARBA" id="ARBA00004496"/>
    </source>
</evidence>
<dbReference type="GO" id="GO:0009252">
    <property type="term" value="P:peptidoglycan biosynthetic process"/>
    <property type="evidence" value="ECO:0007669"/>
    <property type="project" value="UniProtKB-UniRule"/>
</dbReference>
<keyword evidence="4 7" id="KW-0436">Ligase</keyword>
<dbReference type="Gene3D" id="3.40.1190.10">
    <property type="entry name" value="Mur-like, catalytic domain"/>
    <property type="match status" value="1"/>
</dbReference>
<dbReference type="GO" id="GO:0008360">
    <property type="term" value="P:regulation of cell shape"/>
    <property type="evidence" value="ECO:0007669"/>
    <property type="project" value="UniProtKB-KW"/>
</dbReference>
<dbReference type="SUPFAM" id="SSF51984">
    <property type="entry name" value="MurCD N-terminal domain"/>
    <property type="match status" value="1"/>
</dbReference>
<keyword evidence="7 8" id="KW-0131">Cell cycle</keyword>
<sequence length="460" mass="50110">MARSKPPNLHNKKVLIVGLAKTGMAAAQFLLKQGATVTAADVNSKKSTVLTNANKLQSMGVSVELGPHETQTFTNADLIVLSPGVPHTISPIVEAQSKNIPVIGETELASQFIDIPIIAITGTNGKTTTTELTGDMLRQSGKRVFVGGNIGMPLTELLMSDQTFDIAVVEISSFQLDTIKTFCPNVAILLNITEDHLYRYSDMTAYAHSKFKLFQNQGSNHIAILNGQDDYCLAGYSTLKSKIYWLDRDNAACEKQSIHCQSKILTTPLGSCFDMSKTRLIGHHNRQNIAAAILASQFMGGTADGIQETINTFKGLAHRVEYVSTINGISFYNDSKATNVDATLKALTCFNTPIRLILGGLDKGGDYARLIPEIQKTVCECILIGQAQQIIKKALKAHHKISHIPIHHSKTLDDAVNHAYSNACCGDIVLLSPACASFDMFDSYNHRGDTFKNSIRQLIK</sequence>
<dbReference type="GO" id="GO:0051301">
    <property type="term" value="P:cell division"/>
    <property type="evidence" value="ECO:0007669"/>
    <property type="project" value="UniProtKB-KW"/>
</dbReference>
<dbReference type="Pfam" id="PF08245">
    <property type="entry name" value="Mur_ligase_M"/>
    <property type="match status" value="1"/>
</dbReference>
<comment type="subcellular location">
    <subcellularLocation>
        <location evidence="1 7 8">Cytoplasm</location>
    </subcellularLocation>
</comment>
<dbReference type="GO" id="GO:0071555">
    <property type="term" value="P:cell wall organization"/>
    <property type="evidence" value="ECO:0007669"/>
    <property type="project" value="UniProtKB-KW"/>
</dbReference>
<dbReference type="InterPro" id="IPR005762">
    <property type="entry name" value="MurD"/>
</dbReference>
<dbReference type="Gene3D" id="3.40.50.720">
    <property type="entry name" value="NAD(P)-binding Rossmann-like Domain"/>
    <property type="match status" value="1"/>
</dbReference>
<keyword evidence="6 7" id="KW-0067">ATP-binding</keyword>
<keyword evidence="5 7" id="KW-0547">Nucleotide-binding</keyword>
<comment type="similarity">
    <text evidence="7">Belongs to the MurCDEF family.</text>
</comment>
<dbReference type="GO" id="GO:0005524">
    <property type="term" value="F:ATP binding"/>
    <property type="evidence" value="ECO:0007669"/>
    <property type="project" value="UniProtKB-UniRule"/>
</dbReference>
<keyword evidence="7 8" id="KW-0573">Peptidoglycan synthesis</keyword>
<dbReference type="NCBIfam" id="TIGR01087">
    <property type="entry name" value="murD"/>
    <property type="match status" value="1"/>
</dbReference>
<feature type="domain" description="Mur ligase C-terminal" evidence="9">
    <location>
        <begin position="318"/>
        <end position="435"/>
    </location>
</feature>
<dbReference type="Pfam" id="PF21799">
    <property type="entry name" value="MurD-like_N"/>
    <property type="match status" value="1"/>
</dbReference>